<dbReference type="KEGG" id="mis:MICPUN_57804"/>
<dbReference type="GO" id="GO:0016020">
    <property type="term" value="C:membrane"/>
    <property type="evidence" value="ECO:0007669"/>
    <property type="project" value="UniProtKB-SubCell"/>
</dbReference>
<feature type="transmembrane region" description="Helical" evidence="6">
    <location>
        <begin position="258"/>
        <end position="282"/>
    </location>
</feature>
<feature type="transmembrane region" description="Helical" evidence="6">
    <location>
        <begin position="323"/>
        <end position="341"/>
    </location>
</feature>
<evidence type="ECO:0000256" key="5">
    <source>
        <dbReference type="SAM" id="MobiDB-lite"/>
    </source>
</evidence>
<dbReference type="eggNOG" id="KOG2474">
    <property type="taxonomic scope" value="Eukaryota"/>
</dbReference>
<dbReference type="Pfam" id="PF02535">
    <property type="entry name" value="Zip"/>
    <property type="match status" value="1"/>
</dbReference>
<protein>
    <submittedName>
        <fullName evidence="7">Zinc permease family</fullName>
    </submittedName>
</protein>
<feature type="transmembrane region" description="Helical" evidence="6">
    <location>
        <begin position="79"/>
        <end position="98"/>
    </location>
</feature>
<evidence type="ECO:0000256" key="2">
    <source>
        <dbReference type="ARBA" id="ARBA00022692"/>
    </source>
</evidence>
<dbReference type="PANTHER" id="PTHR11040">
    <property type="entry name" value="ZINC/IRON TRANSPORTER"/>
    <property type="match status" value="1"/>
</dbReference>
<evidence type="ECO:0000256" key="3">
    <source>
        <dbReference type="ARBA" id="ARBA00022989"/>
    </source>
</evidence>
<dbReference type="GO" id="GO:0005385">
    <property type="term" value="F:zinc ion transmembrane transporter activity"/>
    <property type="evidence" value="ECO:0007669"/>
    <property type="project" value="TreeGrafter"/>
</dbReference>
<feature type="transmembrane region" description="Helical" evidence="6">
    <location>
        <begin position="12"/>
        <end position="32"/>
    </location>
</feature>
<dbReference type="AlphaFoldDB" id="C1E3U2"/>
<sequence length="374" mass="39347">MGVAQGNVGLAFGLVIFAGLTTTIGSAFVYCTSYANTKALAAALGASAGVMLYVSFVEIFAIKAIEGFEAADPEHGSKLAVLCFFCGILATFGLDALVHQIGKTQQQWTGADDEADKVCVCHADPNDVIDMLSGERAMWSDAAAATHDVILEADGIKVTTPKGGSGANHPFGRASEAPMHEGMNGHSKEGMNGHSKERGSDSDFENMLSNAVIDSIDTPSKKHLKRMGFLTACAIALHNFPEGLATFVAALADAKLGVALAVAIAVHNIPEGICVAMPVYYATGSKFKGFMWSFVSGISEPIGGLVGYLILYGNGMSDRAYGALFACVGGMMVYISLKELLPTALKYDQHDHYVTNCMFGGMAIMALSLILFQI</sequence>
<feature type="transmembrane region" description="Helical" evidence="6">
    <location>
        <begin position="289"/>
        <end position="311"/>
    </location>
</feature>
<name>C1E3U2_MICCC</name>
<dbReference type="RefSeq" id="XP_002501738.1">
    <property type="nucleotide sequence ID" value="XM_002501692.1"/>
</dbReference>
<evidence type="ECO:0000256" key="6">
    <source>
        <dbReference type="SAM" id="Phobius"/>
    </source>
</evidence>
<dbReference type="FunCoup" id="C1E3U2">
    <property type="interactions" value="646"/>
</dbReference>
<dbReference type="STRING" id="296587.C1E3U2"/>
<evidence type="ECO:0000313" key="8">
    <source>
        <dbReference type="Proteomes" id="UP000002009"/>
    </source>
</evidence>
<feature type="transmembrane region" description="Helical" evidence="6">
    <location>
        <begin position="353"/>
        <end position="372"/>
    </location>
</feature>
<evidence type="ECO:0000313" key="7">
    <source>
        <dbReference type="EMBL" id="ACO62996.1"/>
    </source>
</evidence>
<accession>C1E3U2</accession>
<feature type="compositionally biased region" description="Basic and acidic residues" evidence="5">
    <location>
        <begin position="186"/>
        <end position="201"/>
    </location>
</feature>
<keyword evidence="3 6" id="KW-1133">Transmembrane helix</keyword>
<proteinExistence type="predicted"/>
<dbReference type="EMBL" id="CP001325">
    <property type="protein sequence ID" value="ACO62996.1"/>
    <property type="molecule type" value="Genomic_DNA"/>
</dbReference>
<dbReference type="OMA" id="RESMHQF"/>
<feature type="region of interest" description="Disordered" evidence="5">
    <location>
        <begin position="160"/>
        <end position="202"/>
    </location>
</feature>
<dbReference type="Proteomes" id="UP000002009">
    <property type="component" value="Chromosome 4"/>
</dbReference>
<dbReference type="PANTHER" id="PTHR11040:SF205">
    <property type="entry name" value="ZINC TRANSPORTER ZUPT"/>
    <property type="match status" value="1"/>
</dbReference>
<keyword evidence="8" id="KW-1185">Reference proteome</keyword>
<dbReference type="OrthoDB" id="262547at2759"/>
<dbReference type="InterPro" id="IPR003689">
    <property type="entry name" value="ZIP"/>
</dbReference>
<evidence type="ECO:0000256" key="1">
    <source>
        <dbReference type="ARBA" id="ARBA00004141"/>
    </source>
</evidence>
<keyword evidence="2 6" id="KW-0812">Transmembrane</keyword>
<evidence type="ECO:0000256" key="4">
    <source>
        <dbReference type="ARBA" id="ARBA00023136"/>
    </source>
</evidence>
<keyword evidence="4 6" id="KW-0472">Membrane</keyword>
<comment type="subcellular location">
    <subcellularLocation>
        <location evidence="1">Membrane</location>
        <topology evidence="1">Multi-pass membrane protein</topology>
    </subcellularLocation>
</comment>
<reference evidence="7 8" key="1">
    <citation type="journal article" date="2009" name="Science">
        <title>Green evolution and dynamic adaptations revealed by genomes of the marine picoeukaryotes Micromonas.</title>
        <authorList>
            <person name="Worden A.Z."/>
            <person name="Lee J.H."/>
            <person name="Mock T."/>
            <person name="Rouze P."/>
            <person name="Simmons M.P."/>
            <person name="Aerts A.L."/>
            <person name="Allen A.E."/>
            <person name="Cuvelier M.L."/>
            <person name="Derelle E."/>
            <person name="Everett M.V."/>
            <person name="Foulon E."/>
            <person name="Grimwood J."/>
            <person name="Gundlach H."/>
            <person name="Henrissat B."/>
            <person name="Napoli C."/>
            <person name="McDonald S.M."/>
            <person name="Parker M.S."/>
            <person name="Rombauts S."/>
            <person name="Salamov A."/>
            <person name="Von Dassow P."/>
            <person name="Badger J.H."/>
            <person name="Coutinho P.M."/>
            <person name="Demir E."/>
            <person name="Dubchak I."/>
            <person name="Gentemann C."/>
            <person name="Eikrem W."/>
            <person name="Gready J.E."/>
            <person name="John U."/>
            <person name="Lanier W."/>
            <person name="Lindquist E.A."/>
            <person name="Lucas S."/>
            <person name="Mayer K.F."/>
            <person name="Moreau H."/>
            <person name="Not F."/>
            <person name="Otillar R."/>
            <person name="Panaud O."/>
            <person name="Pangilinan J."/>
            <person name="Paulsen I."/>
            <person name="Piegu B."/>
            <person name="Poliakov A."/>
            <person name="Robbens S."/>
            <person name="Schmutz J."/>
            <person name="Toulza E."/>
            <person name="Wyss T."/>
            <person name="Zelensky A."/>
            <person name="Zhou K."/>
            <person name="Armbrust E.V."/>
            <person name="Bhattacharya D."/>
            <person name="Goodenough U.W."/>
            <person name="Van de Peer Y."/>
            <person name="Grigoriev I.V."/>
        </authorList>
    </citation>
    <scope>NUCLEOTIDE SEQUENCE [LARGE SCALE GENOMIC DNA]</scope>
    <source>
        <strain evidence="8">RCC299 / NOUM17</strain>
    </source>
</reference>
<dbReference type="GeneID" id="8242640"/>
<dbReference type="InParanoid" id="C1E3U2"/>
<organism evidence="7 8">
    <name type="scientific">Micromonas commoda (strain RCC299 / NOUM17 / CCMP2709)</name>
    <name type="common">Picoplanktonic green alga</name>
    <dbReference type="NCBI Taxonomy" id="296587"/>
    <lineage>
        <taxon>Eukaryota</taxon>
        <taxon>Viridiplantae</taxon>
        <taxon>Chlorophyta</taxon>
        <taxon>Mamiellophyceae</taxon>
        <taxon>Mamiellales</taxon>
        <taxon>Mamiellaceae</taxon>
        <taxon>Micromonas</taxon>
    </lineage>
</organism>
<gene>
    <name evidence="7" type="ORF">MICPUN_57804</name>
</gene>
<feature type="transmembrane region" description="Helical" evidence="6">
    <location>
        <begin position="39"/>
        <end position="59"/>
    </location>
</feature>